<organism evidence="6 7">
    <name type="scientific">Plakobranchus ocellatus</name>
    <dbReference type="NCBI Taxonomy" id="259542"/>
    <lineage>
        <taxon>Eukaryota</taxon>
        <taxon>Metazoa</taxon>
        <taxon>Spiralia</taxon>
        <taxon>Lophotrochozoa</taxon>
        <taxon>Mollusca</taxon>
        <taxon>Gastropoda</taxon>
        <taxon>Heterobranchia</taxon>
        <taxon>Euthyneura</taxon>
        <taxon>Panpulmonata</taxon>
        <taxon>Sacoglossa</taxon>
        <taxon>Placobranchoidea</taxon>
        <taxon>Plakobranchidae</taxon>
        <taxon>Plakobranchus</taxon>
    </lineage>
</organism>
<keyword evidence="7" id="KW-1185">Reference proteome</keyword>
<evidence type="ECO:0000256" key="1">
    <source>
        <dbReference type="ARBA" id="ARBA00004613"/>
    </source>
</evidence>
<name>A0AAV4CCK1_9GAST</name>
<keyword evidence="4" id="KW-1015">Disulfide bond</keyword>
<keyword evidence="3" id="KW-0964">Secreted</keyword>
<dbReference type="GO" id="GO:0030199">
    <property type="term" value="P:collagen fibril organization"/>
    <property type="evidence" value="ECO:0007669"/>
    <property type="project" value="TreeGrafter"/>
</dbReference>
<comment type="similarity">
    <text evidence="2">Belongs to the dermatopontin family.</text>
</comment>
<proteinExistence type="inferred from homology"/>
<feature type="signal peptide" evidence="5">
    <location>
        <begin position="1"/>
        <end position="20"/>
    </location>
</feature>
<sequence>MHTVAAAIFISVLLFAAASGQFVNDWDRPFTIQCRHGYVLKSVYSEHSNHKEDRRWAFRCSRAPNGAFPTRCYWTGYVNYWDAVMNFVCNRDYVIAGVHSVHDNHREDRRFRFKCCSHPGFRTHSCTLTPYINRWDLPLSYVAPSGQVFAGWASVHSNHREDRLFQFFVCFYARWTGTLLSRLRTPPLAPWPDGGPDIILLWTGYIPKPNQTSTPQK</sequence>
<comment type="subcellular location">
    <subcellularLocation>
        <location evidence="1">Secreted</location>
    </subcellularLocation>
</comment>
<dbReference type="AlphaFoldDB" id="A0AAV4CCK1"/>
<gene>
    <name evidence="6" type="ORF">PoB_005565000</name>
</gene>
<dbReference type="PANTHER" id="PTHR15040">
    <property type="entry name" value="DERMATOPONTIN-RELATED"/>
    <property type="match status" value="1"/>
</dbReference>
<evidence type="ECO:0000256" key="3">
    <source>
        <dbReference type="ARBA" id="ARBA00022525"/>
    </source>
</evidence>
<comment type="caution">
    <text evidence="6">The sequence shown here is derived from an EMBL/GenBank/DDBJ whole genome shotgun (WGS) entry which is preliminary data.</text>
</comment>
<dbReference type="PANTHER" id="PTHR15040:SF1">
    <property type="entry name" value="DERMATOPONTIN-LIKE ISOFORM X1"/>
    <property type="match status" value="1"/>
</dbReference>
<dbReference type="Proteomes" id="UP000735302">
    <property type="component" value="Unassembled WGS sequence"/>
</dbReference>
<evidence type="ECO:0000256" key="5">
    <source>
        <dbReference type="SAM" id="SignalP"/>
    </source>
</evidence>
<accession>A0AAV4CCK1</accession>
<feature type="chain" id="PRO_5043584962" evidence="5">
    <location>
        <begin position="21"/>
        <end position="217"/>
    </location>
</feature>
<evidence type="ECO:0000313" key="7">
    <source>
        <dbReference type="Proteomes" id="UP000735302"/>
    </source>
</evidence>
<keyword evidence="5" id="KW-0732">Signal</keyword>
<dbReference type="InterPro" id="IPR026645">
    <property type="entry name" value="Dermatopontin"/>
</dbReference>
<dbReference type="GO" id="GO:0005615">
    <property type="term" value="C:extracellular space"/>
    <property type="evidence" value="ECO:0007669"/>
    <property type="project" value="TreeGrafter"/>
</dbReference>
<evidence type="ECO:0000313" key="6">
    <source>
        <dbReference type="EMBL" id="GFO29145.1"/>
    </source>
</evidence>
<reference evidence="6 7" key="1">
    <citation type="journal article" date="2021" name="Elife">
        <title>Chloroplast acquisition without the gene transfer in kleptoplastic sea slugs, Plakobranchus ocellatus.</title>
        <authorList>
            <person name="Maeda T."/>
            <person name="Takahashi S."/>
            <person name="Yoshida T."/>
            <person name="Shimamura S."/>
            <person name="Takaki Y."/>
            <person name="Nagai Y."/>
            <person name="Toyoda A."/>
            <person name="Suzuki Y."/>
            <person name="Arimoto A."/>
            <person name="Ishii H."/>
            <person name="Satoh N."/>
            <person name="Nishiyama T."/>
            <person name="Hasebe M."/>
            <person name="Maruyama T."/>
            <person name="Minagawa J."/>
            <person name="Obokata J."/>
            <person name="Shigenobu S."/>
        </authorList>
    </citation>
    <scope>NUCLEOTIDE SEQUENCE [LARGE SCALE GENOMIC DNA]</scope>
</reference>
<dbReference type="Pfam" id="PF14704">
    <property type="entry name" value="DERM"/>
    <property type="match status" value="1"/>
</dbReference>
<protein>
    <submittedName>
        <fullName evidence="6">Hemagglutinin/amebocyte aggregation factor</fullName>
    </submittedName>
</protein>
<dbReference type="GO" id="GO:0031012">
    <property type="term" value="C:extracellular matrix"/>
    <property type="evidence" value="ECO:0007669"/>
    <property type="project" value="TreeGrafter"/>
</dbReference>
<evidence type="ECO:0000256" key="2">
    <source>
        <dbReference type="ARBA" id="ARBA00008712"/>
    </source>
</evidence>
<evidence type="ECO:0000256" key="4">
    <source>
        <dbReference type="ARBA" id="ARBA00023157"/>
    </source>
</evidence>
<dbReference type="EMBL" id="BLXT01006120">
    <property type="protein sequence ID" value="GFO29145.1"/>
    <property type="molecule type" value="Genomic_DNA"/>
</dbReference>